<evidence type="ECO:0000313" key="1">
    <source>
        <dbReference type="EMBL" id="KAK5861448.1"/>
    </source>
</evidence>
<evidence type="ECO:0000313" key="2">
    <source>
        <dbReference type="Proteomes" id="UP001346869"/>
    </source>
</evidence>
<sequence length="98" mass="11084">MEVLLKTIITKQEYTCQSFLSILEENQLHYQQLTQLFKPDAQTAPTVFADSCSVVTMREMTDIKAKNLNTNIITEMDPRSWKTGTAVGTAPQTDYTCC</sequence>
<proteinExistence type="predicted"/>
<name>A0AAN8AIQ3_ELEMC</name>
<dbReference type="AlphaFoldDB" id="A0AAN8AIQ3"/>
<comment type="caution">
    <text evidence="1">The sequence shown here is derived from an EMBL/GenBank/DDBJ whole genome shotgun (WGS) entry which is preliminary data.</text>
</comment>
<organism evidence="1 2">
    <name type="scientific">Eleginops maclovinus</name>
    <name type="common">Patagonian blennie</name>
    <name type="synonym">Eleginus maclovinus</name>
    <dbReference type="NCBI Taxonomy" id="56733"/>
    <lineage>
        <taxon>Eukaryota</taxon>
        <taxon>Metazoa</taxon>
        <taxon>Chordata</taxon>
        <taxon>Craniata</taxon>
        <taxon>Vertebrata</taxon>
        <taxon>Euteleostomi</taxon>
        <taxon>Actinopterygii</taxon>
        <taxon>Neopterygii</taxon>
        <taxon>Teleostei</taxon>
        <taxon>Neoteleostei</taxon>
        <taxon>Acanthomorphata</taxon>
        <taxon>Eupercaria</taxon>
        <taxon>Perciformes</taxon>
        <taxon>Notothenioidei</taxon>
        <taxon>Eleginopidae</taxon>
        <taxon>Eleginops</taxon>
    </lineage>
</organism>
<reference evidence="1 2" key="1">
    <citation type="journal article" date="2023" name="Genes (Basel)">
        <title>Chromosome-Level Genome Assembly and Circadian Gene Repertoire of the Patagonia Blennie Eleginops maclovinus-The Closest Ancestral Proxy of Antarctic Cryonotothenioids.</title>
        <authorList>
            <person name="Cheng C.C."/>
            <person name="Rivera-Colon A.G."/>
            <person name="Minhas B.F."/>
            <person name="Wilson L."/>
            <person name="Rayamajhi N."/>
            <person name="Vargas-Chacoff L."/>
            <person name="Catchen J.M."/>
        </authorList>
    </citation>
    <scope>NUCLEOTIDE SEQUENCE [LARGE SCALE GENOMIC DNA]</scope>
    <source>
        <strain evidence="1">JMC-PN-2008</strain>
    </source>
</reference>
<dbReference type="Proteomes" id="UP001346869">
    <property type="component" value="Unassembled WGS sequence"/>
</dbReference>
<keyword evidence="2" id="KW-1185">Reference proteome</keyword>
<reference evidence="1 2" key="2">
    <citation type="journal article" date="2023" name="Mol. Biol. Evol.">
        <title>Genomics of Secondarily Temperate Adaptation in the Only Non-Antarctic Icefish.</title>
        <authorList>
            <person name="Rivera-Colon A.G."/>
            <person name="Rayamajhi N."/>
            <person name="Minhas B.F."/>
            <person name="Madrigal G."/>
            <person name="Bilyk K.T."/>
            <person name="Yoon V."/>
            <person name="Hune M."/>
            <person name="Gregory S."/>
            <person name="Cheng C.H.C."/>
            <person name="Catchen J.M."/>
        </authorList>
    </citation>
    <scope>NUCLEOTIDE SEQUENCE [LARGE SCALE GENOMIC DNA]</scope>
    <source>
        <strain evidence="1">JMC-PN-2008</strain>
    </source>
</reference>
<dbReference type="EMBL" id="JAUZQC010000013">
    <property type="protein sequence ID" value="KAK5861448.1"/>
    <property type="molecule type" value="Genomic_DNA"/>
</dbReference>
<gene>
    <name evidence="1" type="ORF">PBY51_022844</name>
</gene>
<accession>A0AAN8AIQ3</accession>
<protein>
    <submittedName>
        <fullName evidence="1">Uncharacterized protein</fullName>
    </submittedName>
</protein>